<dbReference type="SUPFAM" id="SSF81606">
    <property type="entry name" value="PP2C-like"/>
    <property type="match status" value="1"/>
</dbReference>
<dbReference type="STRING" id="1678841.TBC1_111534"/>
<gene>
    <name evidence="2" type="ORF">TBC1_111534</name>
</gene>
<dbReference type="AlphaFoldDB" id="A0A0S7BRC2"/>
<organism evidence="2">
    <name type="scientific">Lentimicrobium saccharophilum</name>
    <dbReference type="NCBI Taxonomy" id="1678841"/>
    <lineage>
        <taxon>Bacteria</taxon>
        <taxon>Pseudomonadati</taxon>
        <taxon>Bacteroidota</taxon>
        <taxon>Bacteroidia</taxon>
        <taxon>Bacteroidales</taxon>
        <taxon>Lentimicrobiaceae</taxon>
        <taxon>Lentimicrobium</taxon>
    </lineage>
</organism>
<dbReference type="EMBL" id="DF968182">
    <property type="protein sequence ID" value="GAP43381.1"/>
    <property type="molecule type" value="Genomic_DNA"/>
</dbReference>
<accession>A0A0S7BRC2</accession>
<dbReference type="InterPro" id="IPR001932">
    <property type="entry name" value="PPM-type_phosphatase-like_dom"/>
</dbReference>
<sequence length="537" mass="61094">MDILKYMGSLEIDAKDEEQLSKFLNEKESEIKDFIKASWQNFSVINTNTIPDEDAIKINDVSAEETEINEDSKIDAENEMIVTSDKTESVFIQNENTIIAESKTAPAPVKVEQIKDKSSNSFELQIKNKSIIIPNGKVNQEYCFLFKIEELGLTEIGDYWFEGLEPIGLIFNSDTNEIKGKPNTAGDHKIKLKIKRNDWSDGKPVFERQITFIINPDPKSLWKNIPTPNDIEYYKPDSDKCFVKVTSSTNIFGLGKTHKKDIVAASQRGRSHAQEGKPRDDDFNIRYISEVDWYILSVADGAGSAKSSRKGSEIACKTVVEVCEQLIKEKTKEFENLIKDFSTEKSDERRKKMGDSLYGILGNSVFKAVKNIEEEAKKTNKPLKDYSTTLIVSICKKFKFGWFVGAFWVGDGGIGIYNKDTNFLKILGESDGGEYAGQTRFLTMPEITQPTELYRRLRFDIVDDFTALILMSDGITDPKFETDANLLKVEKWNELWQDLSKEVDFSDDNEASADQLLNWLDFWSPGNHDDRTIAILF</sequence>
<dbReference type="Gene3D" id="3.60.40.10">
    <property type="entry name" value="PPM-type phosphatase domain"/>
    <property type="match status" value="1"/>
</dbReference>
<feature type="domain" description="PPM-type phosphatase" evidence="1">
    <location>
        <begin position="261"/>
        <end position="536"/>
    </location>
</feature>
<dbReference type="Pfam" id="PF13672">
    <property type="entry name" value="PP2C_2"/>
    <property type="match status" value="1"/>
</dbReference>
<dbReference type="OrthoDB" id="963478at2"/>
<protein>
    <submittedName>
        <fullName evidence="2">Serine/threonine protein phosphatase PrpC</fullName>
    </submittedName>
</protein>
<evidence type="ECO:0000259" key="1">
    <source>
        <dbReference type="SMART" id="SM00332"/>
    </source>
</evidence>
<keyword evidence="3" id="KW-1185">Reference proteome</keyword>
<name>A0A0S7BRC2_9BACT</name>
<proteinExistence type="predicted"/>
<dbReference type="InterPro" id="IPR036457">
    <property type="entry name" value="PPM-type-like_dom_sf"/>
</dbReference>
<dbReference type="SMART" id="SM00332">
    <property type="entry name" value="PP2Cc"/>
    <property type="match status" value="1"/>
</dbReference>
<dbReference type="Proteomes" id="UP000053091">
    <property type="component" value="Unassembled WGS sequence"/>
</dbReference>
<evidence type="ECO:0000313" key="2">
    <source>
        <dbReference type="EMBL" id="GAP43381.1"/>
    </source>
</evidence>
<dbReference type="PATRIC" id="fig|1678841.3.peg.1714"/>
<evidence type="ECO:0000313" key="3">
    <source>
        <dbReference type="Proteomes" id="UP000053091"/>
    </source>
</evidence>
<dbReference type="RefSeq" id="WP_062040365.1">
    <property type="nucleotide sequence ID" value="NZ_DF968182.1"/>
</dbReference>
<reference evidence="2" key="1">
    <citation type="journal article" date="2015" name="Genome Announc.">
        <title>Draft Genome Sequence of Bacteroidales Strain TBC1, a Novel Isolate from a Methanogenic Wastewater Treatment System.</title>
        <authorList>
            <person name="Tourlousse D.M."/>
            <person name="Matsuura N."/>
            <person name="Sun L."/>
            <person name="Toyonaga M."/>
            <person name="Kuroda K."/>
            <person name="Ohashi A."/>
            <person name="Cruz R."/>
            <person name="Yamaguchi T."/>
            <person name="Sekiguchi Y."/>
        </authorList>
    </citation>
    <scope>NUCLEOTIDE SEQUENCE [LARGE SCALE GENOMIC DNA]</scope>
    <source>
        <strain evidence="2">TBC1</strain>
    </source>
</reference>